<evidence type="ECO:0000313" key="3">
    <source>
        <dbReference type="Proteomes" id="UP000822688"/>
    </source>
</evidence>
<dbReference type="EMBL" id="CM026421">
    <property type="protein sequence ID" value="KAG0591264.1"/>
    <property type="molecule type" value="Genomic_DNA"/>
</dbReference>
<evidence type="ECO:0000256" key="1">
    <source>
        <dbReference type="SAM" id="SignalP"/>
    </source>
</evidence>
<evidence type="ECO:0000313" key="2">
    <source>
        <dbReference type="EMBL" id="KAG0591264.1"/>
    </source>
</evidence>
<reference evidence="2" key="1">
    <citation type="submission" date="2020-06" db="EMBL/GenBank/DDBJ databases">
        <title>WGS assembly of Ceratodon purpureus strain R40.</title>
        <authorList>
            <person name="Carey S.B."/>
            <person name="Jenkins J."/>
            <person name="Shu S."/>
            <person name="Lovell J.T."/>
            <person name="Sreedasyam A."/>
            <person name="Maumus F."/>
            <person name="Tiley G.P."/>
            <person name="Fernandez-Pozo N."/>
            <person name="Barry K."/>
            <person name="Chen C."/>
            <person name="Wang M."/>
            <person name="Lipzen A."/>
            <person name="Daum C."/>
            <person name="Saski C.A."/>
            <person name="Payton A.C."/>
            <person name="Mcbreen J.C."/>
            <person name="Conrad R.E."/>
            <person name="Kollar L.M."/>
            <person name="Olsson S."/>
            <person name="Huttunen S."/>
            <person name="Landis J.B."/>
            <person name="Wickett N.J."/>
            <person name="Johnson M.G."/>
            <person name="Rensing S.A."/>
            <person name="Grimwood J."/>
            <person name="Schmutz J."/>
            <person name="Mcdaniel S.F."/>
        </authorList>
    </citation>
    <scope>NUCLEOTIDE SEQUENCE</scope>
    <source>
        <strain evidence="2">R40</strain>
    </source>
</reference>
<feature type="chain" id="PRO_5035813112" evidence="1">
    <location>
        <begin position="21"/>
        <end position="56"/>
    </location>
</feature>
<protein>
    <submittedName>
        <fullName evidence="2">Uncharacterized protein</fullName>
    </submittedName>
</protein>
<keyword evidence="1" id="KW-0732">Signal</keyword>
<proteinExistence type="predicted"/>
<accession>A0A8T0J5S9</accession>
<feature type="signal peptide" evidence="1">
    <location>
        <begin position="1"/>
        <end position="20"/>
    </location>
</feature>
<name>A0A8T0J5S9_CERPU</name>
<dbReference type="AlphaFoldDB" id="A0A8T0J5S9"/>
<keyword evidence="3" id="KW-1185">Reference proteome</keyword>
<organism evidence="2 3">
    <name type="scientific">Ceratodon purpureus</name>
    <name type="common">Fire moss</name>
    <name type="synonym">Dicranum purpureum</name>
    <dbReference type="NCBI Taxonomy" id="3225"/>
    <lineage>
        <taxon>Eukaryota</taxon>
        <taxon>Viridiplantae</taxon>
        <taxon>Streptophyta</taxon>
        <taxon>Embryophyta</taxon>
        <taxon>Bryophyta</taxon>
        <taxon>Bryophytina</taxon>
        <taxon>Bryopsida</taxon>
        <taxon>Dicranidae</taxon>
        <taxon>Pseudoditrichales</taxon>
        <taxon>Ditrichaceae</taxon>
        <taxon>Ceratodon</taxon>
    </lineage>
</organism>
<sequence>MVQFEFLIFCNLCLLHFSNALACSFLIHPGSSHVDSSSIENILFIYAKPLSYLVVC</sequence>
<comment type="caution">
    <text evidence="2">The sequence shown here is derived from an EMBL/GenBank/DDBJ whole genome shotgun (WGS) entry which is preliminary data.</text>
</comment>
<gene>
    <name evidence="2" type="ORF">KC19_1G162000</name>
</gene>
<dbReference type="Proteomes" id="UP000822688">
    <property type="component" value="Chromosome 1"/>
</dbReference>